<dbReference type="Proteomes" id="UP000677803">
    <property type="component" value="Unassembled WGS sequence"/>
</dbReference>
<gene>
    <name evidence="3" type="ORF">MMEN_LOCUS4609</name>
</gene>
<evidence type="ECO:0000256" key="1">
    <source>
        <dbReference type="ARBA" id="ARBA00023157"/>
    </source>
</evidence>
<evidence type="ECO:0000259" key="2">
    <source>
        <dbReference type="PROSITE" id="PS50240"/>
    </source>
</evidence>
<dbReference type="OrthoDB" id="5565075at2759"/>
<dbReference type="InterPro" id="IPR018114">
    <property type="entry name" value="TRYPSIN_HIS"/>
</dbReference>
<organism evidence="3 4">
    <name type="scientific">Menidia menidia</name>
    <name type="common">Atlantic silverside</name>
    <dbReference type="NCBI Taxonomy" id="238744"/>
    <lineage>
        <taxon>Eukaryota</taxon>
        <taxon>Metazoa</taxon>
        <taxon>Chordata</taxon>
        <taxon>Craniata</taxon>
        <taxon>Vertebrata</taxon>
        <taxon>Euteleostomi</taxon>
        <taxon>Actinopterygii</taxon>
        <taxon>Neopterygii</taxon>
        <taxon>Teleostei</taxon>
        <taxon>Neoteleostei</taxon>
        <taxon>Acanthomorphata</taxon>
        <taxon>Ovalentaria</taxon>
        <taxon>Atherinomorphae</taxon>
        <taxon>Atheriniformes</taxon>
        <taxon>Atherinopsidae</taxon>
        <taxon>Menidiinae</taxon>
        <taxon>Menidia</taxon>
    </lineage>
</organism>
<protein>
    <submittedName>
        <fullName evidence="3">(Atlantic silverside) hypothetical protein</fullName>
    </submittedName>
</protein>
<reference evidence="3" key="1">
    <citation type="submission" date="2021-05" db="EMBL/GenBank/DDBJ databases">
        <authorList>
            <person name="Tigano A."/>
        </authorList>
    </citation>
    <scope>NUCLEOTIDE SEQUENCE</scope>
</reference>
<keyword evidence="1" id="KW-1015">Disulfide bond</keyword>
<dbReference type="PANTHER" id="PTHR24271:SF47">
    <property type="entry name" value="KALLIKREIN-1"/>
    <property type="match status" value="1"/>
</dbReference>
<dbReference type="InterPro" id="IPR043504">
    <property type="entry name" value="Peptidase_S1_PA_chymotrypsin"/>
</dbReference>
<dbReference type="GO" id="GO:0030141">
    <property type="term" value="C:secretory granule"/>
    <property type="evidence" value="ECO:0007669"/>
    <property type="project" value="TreeGrafter"/>
</dbReference>
<dbReference type="Gene3D" id="2.40.10.10">
    <property type="entry name" value="Trypsin-like serine proteases"/>
    <property type="match status" value="2"/>
</dbReference>
<name>A0A8S4ALX4_9TELE</name>
<dbReference type="PROSITE" id="PS00134">
    <property type="entry name" value="TRYPSIN_HIS"/>
    <property type="match status" value="1"/>
</dbReference>
<dbReference type="InterPro" id="IPR009003">
    <property type="entry name" value="Peptidase_S1_PA"/>
</dbReference>
<dbReference type="SMART" id="SM00020">
    <property type="entry name" value="Tryp_SPc"/>
    <property type="match status" value="1"/>
</dbReference>
<dbReference type="GO" id="GO:0004252">
    <property type="term" value="F:serine-type endopeptidase activity"/>
    <property type="evidence" value="ECO:0007669"/>
    <property type="project" value="InterPro"/>
</dbReference>
<dbReference type="EMBL" id="CAJRST010003447">
    <property type="protein sequence ID" value="CAG5867825.1"/>
    <property type="molecule type" value="Genomic_DNA"/>
</dbReference>
<evidence type="ECO:0000313" key="4">
    <source>
        <dbReference type="Proteomes" id="UP000677803"/>
    </source>
</evidence>
<keyword evidence="4" id="KW-1185">Reference proteome</keyword>
<dbReference type="Pfam" id="PF00089">
    <property type="entry name" value="Trypsin"/>
    <property type="match status" value="1"/>
</dbReference>
<dbReference type="AlphaFoldDB" id="A0A8S4ALX4"/>
<dbReference type="PRINTS" id="PR00722">
    <property type="entry name" value="CHYMOTRYPSIN"/>
</dbReference>
<dbReference type="InterPro" id="IPR001254">
    <property type="entry name" value="Trypsin_dom"/>
</dbReference>
<dbReference type="PANTHER" id="PTHR24271">
    <property type="entry name" value="KALLIKREIN-RELATED"/>
    <property type="match status" value="1"/>
</dbReference>
<sequence length="242" mass="26242">MLLCAAFPPSGAVDLQRRIYGGKECDDRDRLYHVQVLFKNSTGKTNLCGGSLIHKQWVLTAAHCHGTKVFAVLGVHPGPGKVEITETPIIHKKDDIMLLKLPKATNLHPVVPLPAVGCQKPAPGTKIQIAGHGSYFKDNKNKQIPSQPSELLCVGMKMKECQKIKDEVSGCLKKHNLILPNFFCTDVKDGKDTGKGGSGGGAIFDKKIYGVLSSGGGYVCTVLPAFMDVCSYINWIYEHAPK</sequence>
<dbReference type="PROSITE" id="PS50240">
    <property type="entry name" value="TRYPSIN_DOM"/>
    <property type="match status" value="1"/>
</dbReference>
<comment type="caution">
    <text evidence="3">The sequence shown here is derived from an EMBL/GenBank/DDBJ whole genome shotgun (WGS) entry which is preliminary data.</text>
</comment>
<dbReference type="InterPro" id="IPR001314">
    <property type="entry name" value="Peptidase_S1A"/>
</dbReference>
<feature type="domain" description="Peptidase S1" evidence="2">
    <location>
        <begin position="19"/>
        <end position="241"/>
    </location>
</feature>
<proteinExistence type="predicted"/>
<evidence type="ECO:0000313" key="3">
    <source>
        <dbReference type="EMBL" id="CAG5867825.1"/>
    </source>
</evidence>
<dbReference type="GO" id="GO:0006508">
    <property type="term" value="P:proteolysis"/>
    <property type="evidence" value="ECO:0007669"/>
    <property type="project" value="InterPro"/>
</dbReference>
<accession>A0A8S4ALX4</accession>
<dbReference type="SUPFAM" id="SSF50494">
    <property type="entry name" value="Trypsin-like serine proteases"/>
    <property type="match status" value="1"/>
</dbReference>